<evidence type="ECO:0000313" key="2">
    <source>
        <dbReference type="Proteomes" id="UP001195903"/>
    </source>
</evidence>
<protein>
    <submittedName>
        <fullName evidence="1">Uncharacterized protein</fullName>
    </submittedName>
</protein>
<dbReference type="EMBL" id="JAHEPS010000002">
    <property type="protein sequence ID" value="MBT1444350.1"/>
    <property type="molecule type" value="Genomic_DNA"/>
</dbReference>
<accession>A0ABS5V346</accession>
<dbReference type="Proteomes" id="UP001195903">
    <property type="component" value="Unassembled WGS sequence"/>
</dbReference>
<dbReference type="RefSeq" id="WP_214506542.1">
    <property type="nucleotide sequence ID" value="NZ_JAHEPS010000002.1"/>
</dbReference>
<comment type="caution">
    <text evidence="1">The sequence shown here is derived from an EMBL/GenBank/DDBJ whole genome shotgun (WGS) entry which is preliminary data.</text>
</comment>
<proteinExistence type="predicted"/>
<sequence length="81" mass="9070">MPTAGNCYAPASTKITLAAALKAAHFRRAKIKTQSLKTAALIYLKTHNFNKLDTILFMVSKSLTWRIYRRIDDAATAKISR</sequence>
<evidence type="ECO:0000313" key="1">
    <source>
        <dbReference type="EMBL" id="MBT1444350.1"/>
    </source>
</evidence>
<reference evidence="1 2" key="1">
    <citation type="submission" date="2021-05" db="EMBL/GenBank/DDBJ databases">
        <title>Shewanella sp. JM162201.</title>
        <authorList>
            <person name="Xu S."/>
            <person name="Li A."/>
        </authorList>
    </citation>
    <scope>NUCLEOTIDE SEQUENCE [LARGE SCALE GENOMIC DNA]</scope>
    <source>
        <strain evidence="1 2">JM162201</strain>
    </source>
</reference>
<organism evidence="1 2">
    <name type="scientific">Shewanella jiangmenensis</name>
    <dbReference type="NCBI Taxonomy" id="2837387"/>
    <lineage>
        <taxon>Bacteria</taxon>
        <taxon>Pseudomonadati</taxon>
        <taxon>Pseudomonadota</taxon>
        <taxon>Gammaproteobacteria</taxon>
        <taxon>Alteromonadales</taxon>
        <taxon>Shewanellaceae</taxon>
        <taxon>Shewanella</taxon>
    </lineage>
</organism>
<keyword evidence="2" id="KW-1185">Reference proteome</keyword>
<name>A0ABS5V346_9GAMM</name>
<gene>
    <name evidence="1" type="ORF">KJI95_07395</name>
</gene>